<dbReference type="RefSeq" id="WP_119321699.1">
    <property type="nucleotide sequence ID" value="NZ_AP025739.1"/>
</dbReference>
<name>A0A402CWJ5_9BACT</name>
<keyword evidence="2" id="KW-1185">Reference proteome</keyword>
<dbReference type="Proteomes" id="UP000287394">
    <property type="component" value="Chromosome"/>
</dbReference>
<reference evidence="1 2" key="1">
    <citation type="journal article" date="2019" name="Int. J. Syst. Evol. Microbiol.">
        <title>Capsulimonas corticalis gen. nov., sp. nov., an aerobic capsulated bacterium, of a novel bacterial order, Capsulimonadales ord. nov., of the class Armatimonadia of the phylum Armatimonadetes.</title>
        <authorList>
            <person name="Li J."/>
            <person name="Kudo C."/>
            <person name="Tonouchi A."/>
        </authorList>
    </citation>
    <scope>NUCLEOTIDE SEQUENCE [LARGE SCALE GENOMIC DNA]</scope>
    <source>
        <strain evidence="1 2">AX-7</strain>
    </source>
</reference>
<protein>
    <submittedName>
        <fullName evidence="1">Uncharacterized protein</fullName>
    </submittedName>
</protein>
<sequence length="173" mass="18946">MKAAILKLVGTLDAIALDHPEVWDSAVREQIYLALERGYADADETYVLPKHFAMFSRKADARVREAVCAFIQTALAAAEAAGLEGSAARCRALDEAGEGVVSRRGLRFVDCVGCLRTTEVRRQGAEEGERSAQERSLRDAAVAVDQVRLLATRRRLGQRAFDLLDELDGLLQS</sequence>
<dbReference type="AlphaFoldDB" id="A0A402CWJ5"/>
<dbReference type="KEGG" id="ccot:CCAX7_62080"/>
<gene>
    <name evidence="1" type="ORF">CCAX7_62080</name>
</gene>
<proteinExistence type="predicted"/>
<evidence type="ECO:0000313" key="2">
    <source>
        <dbReference type="Proteomes" id="UP000287394"/>
    </source>
</evidence>
<accession>A0A402CWJ5</accession>
<evidence type="ECO:0000313" key="1">
    <source>
        <dbReference type="EMBL" id="BDI34157.1"/>
    </source>
</evidence>
<organism evidence="1 2">
    <name type="scientific">Capsulimonas corticalis</name>
    <dbReference type="NCBI Taxonomy" id="2219043"/>
    <lineage>
        <taxon>Bacteria</taxon>
        <taxon>Bacillati</taxon>
        <taxon>Armatimonadota</taxon>
        <taxon>Armatimonadia</taxon>
        <taxon>Capsulimonadales</taxon>
        <taxon>Capsulimonadaceae</taxon>
        <taxon>Capsulimonas</taxon>
    </lineage>
</organism>
<dbReference type="EMBL" id="AP025739">
    <property type="protein sequence ID" value="BDI34157.1"/>
    <property type="molecule type" value="Genomic_DNA"/>
</dbReference>